<proteinExistence type="predicted"/>
<sequence>MDRDLRNLILWLFVGSKGGPTRARILFLIRESPMNVHRIAKELELNYRTVKYHLELMREHGIVERVGNDYGAIYVPSEVVEKNWGEIESILRRNGL</sequence>
<reference evidence="2 3" key="1">
    <citation type="submission" date="2016-03" db="EMBL/GenBank/DDBJ databases">
        <title>Complete genome sequence of Thermococcus celer.</title>
        <authorList>
            <person name="Oger P.M."/>
        </authorList>
    </citation>
    <scope>NUCLEOTIDE SEQUENCE [LARGE SCALE GENOMIC DNA]</scope>
    <source>
        <strain evidence="2 3">Vu 13</strain>
    </source>
</reference>
<dbReference type="PANTHER" id="PTHR38600:SF1">
    <property type="entry name" value="TRANSCRIPTIONAL REGULATORY PROTEIN"/>
    <property type="match status" value="1"/>
</dbReference>
<name>A0A218P0Y3_THECE</name>
<organism evidence="2 3">
    <name type="scientific">Thermococcus celer Vu 13 = JCM 8558</name>
    <dbReference type="NCBI Taxonomy" id="1293037"/>
    <lineage>
        <taxon>Archaea</taxon>
        <taxon>Methanobacteriati</taxon>
        <taxon>Methanobacteriota</taxon>
        <taxon>Thermococci</taxon>
        <taxon>Thermococcales</taxon>
        <taxon>Thermococcaceae</taxon>
        <taxon>Thermococcus</taxon>
    </lineage>
</organism>
<dbReference type="Pfam" id="PF01022">
    <property type="entry name" value="HTH_5"/>
    <property type="match status" value="1"/>
</dbReference>
<keyword evidence="3" id="KW-1185">Reference proteome</keyword>
<feature type="domain" description="HTH arsR-type" evidence="1">
    <location>
        <begin position="20"/>
        <end position="64"/>
    </location>
</feature>
<dbReference type="GO" id="GO:0003700">
    <property type="term" value="F:DNA-binding transcription factor activity"/>
    <property type="evidence" value="ECO:0007669"/>
    <property type="project" value="InterPro"/>
</dbReference>
<dbReference type="GeneID" id="33323669"/>
<dbReference type="InterPro" id="IPR036388">
    <property type="entry name" value="WH-like_DNA-bd_sf"/>
</dbReference>
<dbReference type="RefSeq" id="WP_088862547.1">
    <property type="nucleotide sequence ID" value="NZ_CP014854.1"/>
</dbReference>
<dbReference type="InterPro" id="IPR001845">
    <property type="entry name" value="HTH_ArsR_DNA-bd_dom"/>
</dbReference>
<protein>
    <recommendedName>
        <fullName evidence="1">HTH arsR-type domain-containing protein</fullName>
    </recommendedName>
</protein>
<dbReference type="Proteomes" id="UP000197156">
    <property type="component" value="Chromosome"/>
</dbReference>
<dbReference type="OrthoDB" id="35765at2157"/>
<dbReference type="PANTHER" id="PTHR38600">
    <property type="entry name" value="TRANSCRIPTIONAL REGULATORY PROTEIN"/>
    <property type="match status" value="1"/>
</dbReference>
<dbReference type="KEGG" id="tce:A3L02_02895"/>
<dbReference type="EMBL" id="CP014854">
    <property type="protein sequence ID" value="ASI98588.1"/>
    <property type="molecule type" value="Genomic_DNA"/>
</dbReference>
<dbReference type="InterPro" id="IPR011991">
    <property type="entry name" value="ArsR-like_HTH"/>
</dbReference>
<evidence type="ECO:0000313" key="2">
    <source>
        <dbReference type="EMBL" id="ASI98588.1"/>
    </source>
</evidence>
<dbReference type="InterPro" id="IPR036390">
    <property type="entry name" value="WH_DNA-bd_sf"/>
</dbReference>
<evidence type="ECO:0000259" key="1">
    <source>
        <dbReference type="Pfam" id="PF01022"/>
    </source>
</evidence>
<dbReference type="SUPFAM" id="SSF46785">
    <property type="entry name" value="Winged helix' DNA-binding domain"/>
    <property type="match status" value="1"/>
</dbReference>
<dbReference type="AlphaFoldDB" id="A0A218P0Y3"/>
<evidence type="ECO:0000313" key="3">
    <source>
        <dbReference type="Proteomes" id="UP000197156"/>
    </source>
</evidence>
<dbReference type="CDD" id="cd00090">
    <property type="entry name" value="HTH_ARSR"/>
    <property type="match status" value="1"/>
</dbReference>
<gene>
    <name evidence="2" type="ORF">A3L02_02895</name>
</gene>
<dbReference type="Gene3D" id="1.10.10.10">
    <property type="entry name" value="Winged helix-like DNA-binding domain superfamily/Winged helix DNA-binding domain"/>
    <property type="match status" value="1"/>
</dbReference>
<accession>A0A218P0Y3</accession>